<name>A0A178IKG9_9BACT</name>
<evidence type="ECO:0000256" key="2">
    <source>
        <dbReference type="ARBA" id="ARBA00022723"/>
    </source>
</evidence>
<dbReference type="GO" id="GO:0016811">
    <property type="term" value="F:hydrolase activity, acting on carbon-nitrogen (but not peptide) bonds, in linear amides"/>
    <property type="evidence" value="ECO:0007669"/>
    <property type="project" value="TreeGrafter"/>
</dbReference>
<dbReference type="InterPro" id="IPR024087">
    <property type="entry name" value="Creatininase-like_sf"/>
</dbReference>
<comment type="cofactor">
    <cofactor evidence="1">
        <name>Zn(2+)</name>
        <dbReference type="ChEBI" id="CHEBI:29105"/>
    </cofactor>
</comment>
<sequence length="269" mass="28462">MPESYPVSTAGSAFAAPYRARYLPALTQARLDAFADKARALVIIPTGAIEQHGRHLPVGVDAILGQAWLNHALPKLSPAAAPRVFVAPPVTCGKSNEHAGFPGTVSLSARTLRRLLLALAAHLRGLGFRHIAILNTHGGNSPVIVYTLREIQTVLGLRAGMLGLPRPADLSAQEAANGFHAGEWETALMLACAGKLVRMDRAVREHPAQVDDPGELRPGGAPAVFAWLTRDISASGVMGDATAATLKKGARWLDESSTALAHRIEELLP</sequence>
<dbReference type="Proteomes" id="UP000078486">
    <property type="component" value="Unassembled WGS sequence"/>
</dbReference>
<keyword evidence="3" id="KW-0378">Hydrolase</keyword>
<evidence type="ECO:0000256" key="3">
    <source>
        <dbReference type="ARBA" id="ARBA00022801"/>
    </source>
</evidence>
<dbReference type="Pfam" id="PF02633">
    <property type="entry name" value="Creatininase"/>
    <property type="match status" value="1"/>
</dbReference>
<evidence type="ECO:0000256" key="4">
    <source>
        <dbReference type="ARBA" id="ARBA00022833"/>
    </source>
</evidence>
<keyword evidence="7" id="KW-1185">Reference proteome</keyword>
<accession>A0A178IKG9</accession>
<dbReference type="PANTHER" id="PTHR35005">
    <property type="entry name" value="3-DEHYDRO-SCYLLO-INOSOSE HYDROLASE"/>
    <property type="match status" value="1"/>
</dbReference>
<comment type="caution">
    <text evidence="6">The sequence shown here is derived from an EMBL/GenBank/DDBJ whole genome shotgun (WGS) entry which is preliminary data.</text>
</comment>
<proteinExistence type="inferred from homology"/>
<dbReference type="EMBL" id="LRRQ01000060">
    <property type="protein sequence ID" value="OAM90364.1"/>
    <property type="molecule type" value="Genomic_DNA"/>
</dbReference>
<evidence type="ECO:0000313" key="7">
    <source>
        <dbReference type="Proteomes" id="UP000078486"/>
    </source>
</evidence>
<protein>
    <recommendedName>
        <fullName evidence="8">Creatininase</fullName>
    </recommendedName>
</protein>
<organism evidence="6 7">
    <name type="scientific">Termitidicoccus mucosus</name>
    <dbReference type="NCBI Taxonomy" id="1184151"/>
    <lineage>
        <taxon>Bacteria</taxon>
        <taxon>Pseudomonadati</taxon>
        <taxon>Verrucomicrobiota</taxon>
        <taxon>Opitutia</taxon>
        <taxon>Opitutales</taxon>
        <taxon>Opitutaceae</taxon>
        <taxon>Termitidicoccus</taxon>
    </lineage>
</organism>
<dbReference type="PANTHER" id="PTHR35005:SF1">
    <property type="entry name" value="2-AMINO-5-FORMYLAMINO-6-RIBOSYLAMINOPYRIMIDIN-4(3H)-ONE 5'-MONOPHOSPHATE DEFORMYLASE"/>
    <property type="match status" value="1"/>
</dbReference>
<dbReference type="AlphaFoldDB" id="A0A178IKG9"/>
<comment type="similarity">
    <text evidence="5">Belongs to the creatininase superfamily.</text>
</comment>
<reference evidence="6 7" key="1">
    <citation type="submission" date="2016-01" db="EMBL/GenBank/DDBJ databases">
        <title>High potential of lignocellulose degradation of a new Verrucomicrobia species.</title>
        <authorList>
            <person name="Wang Y."/>
            <person name="Shi Y."/>
            <person name="Qiu Z."/>
            <person name="Liu S."/>
            <person name="Yang H."/>
        </authorList>
    </citation>
    <scope>NUCLEOTIDE SEQUENCE [LARGE SCALE GENOMIC DNA]</scope>
    <source>
        <strain evidence="6 7">TSB47</strain>
    </source>
</reference>
<dbReference type="Gene3D" id="3.40.50.10310">
    <property type="entry name" value="Creatininase"/>
    <property type="match status" value="1"/>
</dbReference>
<gene>
    <name evidence="6" type="ORF">AW736_00685</name>
</gene>
<dbReference type="GO" id="GO:0009231">
    <property type="term" value="P:riboflavin biosynthetic process"/>
    <property type="evidence" value="ECO:0007669"/>
    <property type="project" value="TreeGrafter"/>
</dbReference>
<evidence type="ECO:0000313" key="6">
    <source>
        <dbReference type="EMBL" id="OAM90364.1"/>
    </source>
</evidence>
<dbReference type="SUPFAM" id="SSF102215">
    <property type="entry name" value="Creatininase"/>
    <property type="match status" value="1"/>
</dbReference>
<dbReference type="GO" id="GO:0046872">
    <property type="term" value="F:metal ion binding"/>
    <property type="evidence" value="ECO:0007669"/>
    <property type="project" value="UniProtKB-KW"/>
</dbReference>
<dbReference type="STRING" id="1184151.AW736_00685"/>
<evidence type="ECO:0000256" key="1">
    <source>
        <dbReference type="ARBA" id="ARBA00001947"/>
    </source>
</evidence>
<evidence type="ECO:0008006" key="8">
    <source>
        <dbReference type="Google" id="ProtNLM"/>
    </source>
</evidence>
<keyword evidence="2" id="KW-0479">Metal-binding</keyword>
<evidence type="ECO:0000256" key="5">
    <source>
        <dbReference type="ARBA" id="ARBA00024029"/>
    </source>
</evidence>
<dbReference type="InterPro" id="IPR003785">
    <property type="entry name" value="Creatininase/forma_Hydrolase"/>
</dbReference>
<keyword evidence="4" id="KW-0862">Zinc</keyword>